<dbReference type="GO" id="GO:0009252">
    <property type="term" value="P:peptidoglycan biosynthetic process"/>
    <property type="evidence" value="ECO:0007669"/>
    <property type="project" value="UniProtKB-UniRule"/>
</dbReference>
<evidence type="ECO:0000256" key="10">
    <source>
        <dbReference type="ARBA" id="ARBA00022984"/>
    </source>
</evidence>
<evidence type="ECO:0000256" key="4">
    <source>
        <dbReference type="ARBA" id="ARBA00022490"/>
    </source>
</evidence>
<dbReference type="GO" id="GO:0071555">
    <property type="term" value="P:cell wall organization"/>
    <property type="evidence" value="ECO:0007669"/>
    <property type="project" value="UniProtKB-KW"/>
</dbReference>
<dbReference type="Gene3D" id="3.40.1190.10">
    <property type="entry name" value="Mur-like, catalytic domain"/>
    <property type="match status" value="1"/>
</dbReference>
<dbReference type="EMBL" id="MEXM01000043">
    <property type="protein sequence ID" value="OGD00199.1"/>
    <property type="molecule type" value="Genomic_DNA"/>
</dbReference>
<dbReference type="Pfam" id="PF02875">
    <property type="entry name" value="Mur_ligase_C"/>
    <property type="match status" value="1"/>
</dbReference>
<evidence type="ECO:0000259" key="17">
    <source>
        <dbReference type="Pfam" id="PF08245"/>
    </source>
</evidence>
<keyword evidence="9" id="KW-0133">Cell shape</keyword>
<dbReference type="InterPro" id="IPR036565">
    <property type="entry name" value="Mur-like_cat_sf"/>
</dbReference>
<dbReference type="InterPro" id="IPR004101">
    <property type="entry name" value="Mur_ligase_C"/>
</dbReference>
<evidence type="ECO:0000313" key="19">
    <source>
        <dbReference type="Proteomes" id="UP000176822"/>
    </source>
</evidence>
<evidence type="ECO:0000256" key="13">
    <source>
        <dbReference type="ARBA" id="ARBA00047833"/>
    </source>
</evidence>
<feature type="domain" description="Mur ligase C-terminal" evidence="16">
    <location>
        <begin position="311"/>
        <end position="439"/>
    </location>
</feature>
<keyword evidence="12" id="KW-0961">Cell wall biogenesis/degradation</keyword>
<comment type="pathway">
    <text evidence="2">Cell wall biogenesis; peptidoglycan biosynthesis.</text>
</comment>
<evidence type="ECO:0000256" key="7">
    <source>
        <dbReference type="ARBA" id="ARBA00022741"/>
    </source>
</evidence>
<keyword evidence="4" id="KW-0963">Cytoplasm</keyword>
<comment type="subcellular location">
    <subcellularLocation>
        <location evidence="1">Cytoplasm</location>
    </subcellularLocation>
</comment>
<dbReference type="InterPro" id="IPR013221">
    <property type="entry name" value="Mur_ligase_cen"/>
</dbReference>
<dbReference type="InterPro" id="IPR036615">
    <property type="entry name" value="Mur_ligase_C_dom_sf"/>
</dbReference>
<evidence type="ECO:0000256" key="5">
    <source>
        <dbReference type="ARBA" id="ARBA00022598"/>
    </source>
</evidence>
<dbReference type="SUPFAM" id="SSF53244">
    <property type="entry name" value="MurD-like peptide ligases, peptide-binding domain"/>
    <property type="match status" value="1"/>
</dbReference>
<dbReference type="PANTHER" id="PTHR43445">
    <property type="entry name" value="UDP-N-ACETYLMURAMATE--L-ALANINE LIGASE-RELATED"/>
    <property type="match status" value="1"/>
</dbReference>
<keyword evidence="6" id="KW-0132">Cell division</keyword>
<protein>
    <recommendedName>
        <fullName evidence="3 14">UDP-N-acetylmuramate--L-alanine ligase</fullName>
        <ecNumber evidence="3 14">6.3.2.8</ecNumber>
    </recommendedName>
</protein>
<feature type="domain" description="Mur ligase central" evidence="17">
    <location>
        <begin position="113"/>
        <end position="286"/>
    </location>
</feature>
<gene>
    <name evidence="18" type="ORF">A2972_04885</name>
</gene>
<dbReference type="InterPro" id="IPR000713">
    <property type="entry name" value="Mur_ligase_N"/>
</dbReference>
<evidence type="ECO:0000313" key="18">
    <source>
        <dbReference type="EMBL" id="OGD00199.1"/>
    </source>
</evidence>
<feature type="domain" description="Mur ligase N-terminal catalytic" evidence="15">
    <location>
        <begin position="6"/>
        <end position="105"/>
    </location>
</feature>
<dbReference type="Pfam" id="PF01225">
    <property type="entry name" value="Mur_ligase"/>
    <property type="match status" value="1"/>
</dbReference>
<dbReference type="AlphaFoldDB" id="A0A1F4Z1N9"/>
<comment type="caution">
    <text evidence="18">The sequence shown here is derived from an EMBL/GenBank/DDBJ whole genome shotgun (WGS) entry which is preliminary data.</text>
</comment>
<reference evidence="18 19" key="1">
    <citation type="journal article" date="2016" name="Nat. Commun.">
        <title>Thousands of microbial genomes shed light on interconnected biogeochemical processes in an aquifer system.</title>
        <authorList>
            <person name="Anantharaman K."/>
            <person name="Brown C.T."/>
            <person name="Hug L.A."/>
            <person name="Sharon I."/>
            <person name="Castelle C.J."/>
            <person name="Probst A.J."/>
            <person name="Thomas B.C."/>
            <person name="Singh A."/>
            <person name="Wilkins M.J."/>
            <person name="Karaoz U."/>
            <person name="Brodie E.L."/>
            <person name="Williams K.H."/>
            <person name="Hubbard S.S."/>
            <person name="Banfield J.F."/>
        </authorList>
    </citation>
    <scope>NUCLEOTIDE SEQUENCE [LARGE SCALE GENOMIC DNA]</scope>
</reference>
<name>A0A1F4Z1N9_9BACT</name>
<evidence type="ECO:0000256" key="12">
    <source>
        <dbReference type="ARBA" id="ARBA00023316"/>
    </source>
</evidence>
<dbReference type="Gene3D" id="3.40.50.720">
    <property type="entry name" value="NAD(P)-binding Rossmann-like Domain"/>
    <property type="match status" value="1"/>
</dbReference>
<proteinExistence type="predicted"/>
<comment type="catalytic activity">
    <reaction evidence="13">
        <text>UDP-N-acetyl-alpha-D-muramate + L-alanine + ATP = UDP-N-acetyl-alpha-D-muramoyl-L-alanine + ADP + phosphate + H(+)</text>
        <dbReference type="Rhea" id="RHEA:23372"/>
        <dbReference type="ChEBI" id="CHEBI:15378"/>
        <dbReference type="ChEBI" id="CHEBI:30616"/>
        <dbReference type="ChEBI" id="CHEBI:43474"/>
        <dbReference type="ChEBI" id="CHEBI:57972"/>
        <dbReference type="ChEBI" id="CHEBI:70757"/>
        <dbReference type="ChEBI" id="CHEBI:83898"/>
        <dbReference type="ChEBI" id="CHEBI:456216"/>
        <dbReference type="EC" id="6.3.2.8"/>
    </reaction>
</comment>
<evidence type="ECO:0000256" key="9">
    <source>
        <dbReference type="ARBA" id="ARBA00022960"/>
    </source>
</evidence>
<sequence length="452" mass="49766">MPPVKKVHFMGIGGSGLAGVAQIAKAYGFSVSGCDLAIDTPYIDKVKKAGISVFSGHDASHIADADLVAVSPAIFYQSDNHPETALARKKGILIKWQQFLGEYLHHGKFLICIAGTHGKSTTSALAGLVLEAAGLDPTVEVGATVPVWYNNVRIGKGKYFISEADEYHDNFASYHPEIIILNNIELDHPEYFGTFEKILESYLRFIKNIKPGGTLIFNANSSGNLELIKLLSGQITDKKLVLVSYNYFDVKNEMLSPDKTKFEYQGKKYELKIPGRHNIENALGIIELANVLNINFLNLNSALKLFSGIGRRLELLGGKKGIKIYDDYANHPTAFMATIQAVRQLNPDSRVWAVIEPHTFSRLRAVLPQLPASVRGADHVIFSKIYASREQDPGDFSGADISAAAKHPDSRYIPEFPAIIDYLHSHSHTGDVILVMGSGQSYKLSRQILENI</sequence>
<keyword evidence="11" id="KW-0131">Cell cycle</keyword>
<keyword evidence="7" id="KW-0547">Nucleotide-binding</keyword>
<evidence type="ECO:0000256" key="14">
    <source>
        <dbReference type="NCBIfam" id="TIGR01082"/>
    </source>
</evidence>
<dbReference type="SUPFAM" id="SSF51984">
    <property type="entry name" value="MurCD N-terminal domain"/>
    <property type="match status" value="1"/>
</dbReference>
<dbReference type="NCBIfam" id="TIGR01082">
    <property type="entry name" value="murC"/>
    <property type="match status" value="1"/>
</dbReference>
<dbReference type="Gene3D" id="3.90.190.20">
    <property type="entry name" value="Mur ligase, C-terminal domain"/>
    <property type="match status" value="1"/>
</dbReference>
<dbReference type="EC" id="6.3.2.8" evidence="3 14"/>
<keyword evidence="5 18" id="KW-0436">Ligase</keyword>
<dbReference type="Pfam" id="PF08245">
    <property type="entry name" value="Mur_ligase_M"/>
    <property type="match status" value="1"/>
</dbReference>
<evidence type="ECO:0000256" key="2">
    <source>
        <dbReference type="ARBA" id="ARBA00004752"/>
    </source>
</evidence>
<dbReference type="InterPro" id="IPR005758">
    <property type="entry name" value="UDP-N-AcMur_Ala_ligase_MurC"/>
</dbReference>
<evidence type="ECO:0000259" key="16">
    <source>
        <dbReference type="Pfam" id="PF02875"/>
    </source>
</evidence>
<organism evidence="18 19">
    <name type="scientific">Candidatus Amesbacteria bacterium RIFCSPLOWO2_01_FULL_47_33</name>
    <dbReference type="NCBI Taxonomy" id="1797258"/>
    <lineage>
        <taxon>Bacteria</taxon>
        <taxon>Candidatus Amesiibacteriota</taxon>
    </lineage>
</organism>
<evidence type="ECO:0000256" key="6">
    <source>
        <dbReference type="ARBA" id="ARBA00022618"/>
    </source>
</evidence>
<evidence type="ECO:0000256" key="3">
    <source>
        <dbReference type="ARBA" id="ARBA00012211"/>
    </source>
</evidence>
<evidence type="ECO:0000259" key="15">
    <source>
        <dbReference type="Pfam" id="PF01225"/>
    </source>
</evidence>
<evidence type="ECO:0000256" key="11">
    <source>
        <dbReference type="ARBA" id="ARBA00023306"/>
    </source>
</evidence>
<dbReference type="GO" id="GO:0051301">
    <property type="term" value="P:cell division"/>
    <property type="evidence" value="ECO:0007669"/>
    <property type="project" value="UniProtKB-KW"/>
</dbReference>
<dbReference type="GO" id="GO:0008763">
    <property type="term" value="F:UDP-N-acetylmuramate-L-alanine ligase activity"/>
    <property type="evidence" value="ECO:0007669"/>
    <property type="project" value="UniProtKB-UniRule"/>
</dbReference>
<dbReference type="UniPathway" id="UPA00219"/>
<dbReference type="Proteomes" id="UP000176822">
    <property type="component" value="Unassembled WGS sequence"/>
</dbReference>
<evidence type="ECO:0000256" key="8">
    <source>
        <dbReference type="ARBA" id="ARBA00022840"/>
    </source>
</evidence>
<dbReference type="GO" id="GO:0005524">
    <property type="term" value="F:ATP binding"/>
    <property type="evidence" value="ECO:0007669"/>
    <property type="project" value="UniProtKB-KW"/>
</dbReference>
<dbReference type="InterPro" id="IPR050061">
    <property type="entry name" value="MurCDEF_pg_biosynth"/>
</dbReference>
<evidence type="ECO:0000256" key="1">
    <source>
        <dbReference type="ARBA" id="ARBA00004496"/>
    </source>
</evidence>
<dbReference type="SUPFAM" id="SSF53623">
    <property type="entry name" value="MurD-like peptide ligases, catalytic domain"/>
    <property type="match status" value="1"/>
</dbReference>
<keyword evidence="10" id="KW-0573">Peptidoglycan synthesis</keyword>
<accession>A0A1F4Z1N9</accession>
<dbReference type="GO" id="GO:0008360">
    <property type="term" value="P:regulation of cell shape"/>
    <property type="evidence" value="ECO:0007669"/>
    <property type="project" value="UniProtKB-KW"/>
</dbReference>
<dbReference type="GO" id="GO:0005737">
    <property type="term" value="C:cytoplasm"/>
    <property type="evidence" value="ECO:0007669"/>
    <property type="project" value="UniProtKB-SubCell"/>
</dbReference>
<dbReference type="PANTHER" id="PTHR43445:SF3">
    <property type="entry name" value="UDP-N-ACETYLMURAMATE--L-ALANINE LIGASE"/>
    <property type="match status" value="1"/>
</dbReference>
<keyword evidence="8" id="KW-0067">ATP-binding</keyword>